<dbReference type="Gene3D" id="2.160.20.20">
    <property type="match status" value="1"/>
</dbReference>
<feature type="domain" description="Bacterial repeat" evidence="4">
    <location>
        <begin position="691"/>
        <end position="759"/>
    </location>
</feature>
<gene>
    <name evidence="5" type="ORF">A8806_11286</name>
</gene>
<evidence type="ECO:0000313" key="5">
    <source>
        <dbReference type="EMBL" id="PWJ23840.1"/>
    </source>
</evidence>
<dbReference type="SUPFAM" id="SSF51126">
    <property type="entry name" value="Pectin lyase-like"/>
    <property type="match status" value="1"/>
</dbReference>
<keyword evidence="2" id="KW-1133">Transmembrane helix</keyword>
<dbReference type="PANTHER" id="PTHR11319">
    <property type="entry name" value="G PROTEIN-COUPLED RECEPTOR-RELATED"/>
    <property type="match status" value="1"/>
</dbReference>
<dbReference type="NCBIfam" id="TIGR02543">
    <property type="entry name" value="List_Bact_rpt"/>
    <property type="match status" value="1"/>
</dbReference>
<dbReference type="InterPro" id="IPR013378">
    <property type="entry name" value="InlB-like_B-rpt"/>
</dbReference>
<feature type="chain" id="PRO_5043162223" evidence="3">
    <location>
        <begin position="31"/>
        <end position="800"/>
    </location>
</feature>
<dbReference type="PANTHER" id="PTHR11319:SF35">
    <property type="entry name" value="OUTER MEMBRANE PROTEIN PMPC-RELATED"/>
    <property type="match status" value="1"/>
</dbReference>
<proteinExistence type="predicted"/>
<dbReference type="EMBL" id="QGDL01000012">
    <property type="protein sequence ID" value="PWJ23840.1"/>
    <property type="molecule type" value="Genomic_DNA"/>
</dbReference>
<feature type="signal peptide" evidence="3">
    <location>
        <begin position="1"/>
        <end position="30"/>
    </location>
</feature>
<reference evidence="5 6" key="1">
    <citation type="submission" date="2018-05" db="EMBL/GenBank/DDBJ databases">
        <title>The Hungate 1000. A catalogue of reference genomes from the rumen microbiome.</title>
        <authorList>
            <person name="Kelly W."/>
        </authorList>
    </citation>
    <scope>NUCLEOTIDE SEQUENCE [LARGE SCALE GENOMIC DNA]</scope>
    <source>
        <strain evidence="5 6">NLAE-zl-C242</strain>
    </source>
</reference>
<comment type="caution">
    <text evidence="5">The sequence shown here is derived from an EMBL/GenBank/DDBJ whole genome shotgun (WGS) entry which is preliminary data.</text>
</comment>
<dbReference type="Proteomes" id="UP000245845">
    <property type="component" value="Unassembled WGS sequence"/>
</dbReference>
<keyword evidence="6" id="KW-1185">Reference proteome</keyword>
<dbReference type="InterPro" id="IPR011050">
    <property type="entry name" value="Pectin_lyase_fold/virulence"/>
</dbReference>
<dbReference type="Pfam" id="PF18998">
    <property type="entry name" value="Flg_new_2"/>
    <property type="match status" value="1"/>
</dbReference>
<evidence type="ECO:0000256" key="3">
    <source>
        <dbReference type="SAM" id="SignalP"/>
    </source>
</evidence>
<dbReference type="RefSeq" id="WP_181368780.1">
    <property type="nucleotide sequence ID" value="NZ_BAAACK010000025.1"/>
</dbReference>
<feature type="transmembrane region" description="Helical" evidence="2">
    <location>
        <begin position="771"/>
        <end position="792"/>
    </location>
</feature>
<keyword evidence="3" id="KW-0732">Signal</keyword>
<keyword evidence="2" id="KW-0812">Transmembrane</keyword>
<dbReference type="Gene3D" id="2.60.40.4270">
    <property type="entry name" value="Listeria-Bacteroides repeat domain"/>
    <property type="match status" value="1"/>
</dbReference>
<evidence type="ECO:0000256" key="1">
    <source>
        <dbReference type="ARBA" id="ARBA00004196"/>
    </source>
</evidence>
<evidence type="ECO:0000259" key="4">
    <source>
        <dbReference type="Pfam" id="PF18998"/>
    </source>
</evidence>
<name>A0A2Y9BN66_9FIRM</name>
<evidence type="ECO:0000313" key="6">
    <source>
        <dbReference type="Proteomes" id="UP000245845"/>
    </source>
</evidence>
<sequence length="800" mass="82585">MIRDRKRSRWLVLTLTLCLVISAFTVTAFAEETVDTTPLGSGGNSVTVGTWDELKSEVEEVDGAAEIRVDSELTADSVITVGRTVAICSEGGPFTITRGDGFKGNFFAVKTSKVDLSLSNIVLDGNGGTVSECSQLVLVNNGANLTLKAGAVLQNNNASSAGGGVYVYASSITMEDGSSVTGNTSLNGSGGVAVTTGSRFTMNGGSITWNTMNGNSMSYGGGVAVSNVSSFTMSGGTISNNTSKTSGGGVYVNNSRFTMVAGMITDNQATNTDGWGGGVFVTHSAVFTMEGGSITGNVSSAGGGGVAVTALATNFTGEFDMQGGTVVGNTLSDPAKKGTEVYADTDINLSGEVQIGAGKKGAFLDGGLFRVGPDGLKGDSWVFIEEMDGAAENSFVATKAGTASEAEAAYFTYLSGAFVVVPNVEGYVLKAKEAPSLTGPDAMSLEYGYAASVSEEFTVTGVPAPVVKKTSGSDSITWDDGAKKLNIAAGLDAGTYPVTLVASNGVEPDASHIFTLTVKGKAPAITGPDAMSLKYGYAASVSEEFTVTGAPAPVVKKTSGSDSITWDDGAKKLNIAAGLEAGIYPVTLTASNGVEPDASHIFTLTVSAPVLPDTYSLSFDADGGSPVPAVQTLESGAAPAAVADPVKNGYTFLGWYDDADKKVDLSAFRMPEKNVLLKAKWEMADVPKADYKLTVENGTGGGRYEAGRKVTIQATVPKGKVFVRWEIKSGTGALEKADSRQTVFTMSESDAVVRAVFRNSTTPQTGDHTNVTVWLALLFAALAGCIVLLVFWKHRCGKRH</sequence>
<accession>A0A2Y9BN66</accession>
<protein>
    <submittedName>
        <fullName evidence="5">Putative repeat protein (TIGR02543 family)</fullName>
    </submittedName>
</protein>
<dbReference type="InterPro" id="IPR042229">
    <property type="entry name" value="Listeria/Bacterioides_rpt_sf"/>
</dbReference>
<dbReference type="Pfam" id="PF09479">
    <property type="entry name" value="Flg_new"/>
    <property type="match status" value="1"/>
</dbReference>
<dbReference type="GO" id="GO:0030313">
    <property type="term" value="C:cell envelope"/>
    <property type="evidence" value="ECO:0007669"/>
    <property type="project" value="UniProtKB-SubCell"/>
</dbReference>
<dbReference type="AlphaFoldDB" id="A0A2Y9BN66"/>
<dbReference type="InterPro" id="IPR012332">
    <property type="entry name" value="Autotransporter_pectin_lyase_C"/>
</dbReference>
<dbReference type="InterPro" id="IPR006626">
    <property type="entry name" value="PbH1"/>
</dbReference>
<dbReference type="InterPro" id="IPR044060">
    <property type="entry name" value="Bacterial_rp_domain"/>
</dbReference>
<evidence type="ECO:0000256" key="2">
    <source>
        <dbReference type="SAM" id="Phobius"/>
    </source>
</evidence>
<comment type="subcellular location">
    <subcellularLocation>
        <location evidence="1">Cell envelope</location>
    </subcellularLocation>
</comment>
<organism evidence="5 6">
    <name type="scientific">Faecalicatena orotica</name>
    <dbReference type="NCBI Taxonomy" id="1544"/>
    <lineage>
        <taxon>Bacteria</taxon>
        <taxon>Bacillati</taxon>
        <taxon>Bacillota</taxon>
        <taxon>Clostridia</taxon>
        <taxon>Lachnospirales</taxon>
        <taxon>Lachnospiraceae</taxon>
        <taxon>Faecalicatena</taxon>
    </lineage>
</organism>
<dbReference type="SMART" id="SM00710">
    <property type="entry name" value="PbH1"/>
    <property type="match status" value="6"/>
</dbReference>
<keyword evidence="2" id="KW-0472">Membrane</keyword>